<evidence type="ECO:0000256" key="4">
    <source>
        <dbReference type="ARBA" id="ARBA00022452"/>
    </source>
</evidence>
<keyword evidence="8" id="KW-0626">Porin</keyword>
<organism evidence="14">
    <name type="scientific">Thiothrix subterranea</name>
    <dbReference type="NCBI Taxonomy" id="2735563"/>
    <lineage>
        <taxon>Bacteria</taxon>
        <taxon>Pseudomonadati</taxon>
        <taxon>Pseudomonadota</taxon>
        <taxon>Gammaproteobacteria</taxon>
        <taxon>Thiotrichales</taxon>
        <taxon>Thiotrichaceae</taxon>
        <taxon>Thiothrix</taxon>
    </lineage>
</organism>
<evidence type="ECO:0000256" key="6">
    <source>
        <dbReference type="ARBA" id="ARBA00022729"/>
    </source>
</evidence>
<dbReference type="SUPFAM" id="SSF56935">
    <property type="entry name" value="Porins"/>
    <property type="match status" value="1"/>
</dbReference>
<dbReference type="CDD" id="cd00342">
    <property type="entry name" value="gram_neg_porins"/>
    <property type="match status" value="1"/>
</dbReference>
<reference evidence="14 15" key="1">
    <citation type="submission" date="2023-08" db="EMBL/GenBank/DDBJ databases">
        <title>New molecular markers tilS and rpoB for phylogenetic and monitoring studies of the genus Thiothrix biodiversity.</title>
        <authorList>
            <person name="Ravin N.V."/>
            <person name="Smolyakov D."/>
            <person name="Markov N.D."/>
            <person name="Beletsky A.V."/>
            <person name="Mardanov A.V."/>
            <person name="Rudenko T.S."/>
            <person name="Grabovich M.Y."/>
        </authorList>
    </citation>
    <scope>NUCLEOTIDE SEQUENCE</scope>
    <source>
        <strain evidence="14">DNT52</strain>
        <strain evidence="13 15">H33</strain>
    </source>
</reference>
<evidence type="ECO:0000256" key="2">
    <source>
        <dbReference type="ARBA" id="ARBA00011233"/>
    </source>
</evidence>
<keyword evidence="10" id="KW-0998">Cell outer membrane</keyword>
<dbReference type="InterPro" id="IPR023614">
    <property type="entry name" value="Porin_dom_sf"/>
</dbReference>
<accession>A0AA51MNS6</accession>
<evidence type="ECO:0000256" key="9">
    <source>
        <dbReference type="ARBA" id="ARBA00023136"/>
    </source>
</evidence>
<dbReference type="Pfam" id="PF13609">
    <property type="entry name" value="Porin_4"/>
    <property type="match status" value="1"/>
</dbReference>
<dbReference type="EMBL" id="JAVFKN010000018">
    <property type="protein sequence ID" value="MDQ5769535.1"/>
    <property type="molecule type" value="Genomic_DNA"/>
</dbReference>
<proteinExistence type="predicted"/>
<evidence type="ECO:0000313" key="13">
    <source>
        <dbReference type="EMBL" id="MDQ5769535.1"/>
    </source>
</evidence>
<dbReference type="GO" id="GO:0046930">
    <property type="term" value="C:pore complex"/>
    <property type="evidence" value="ECO:0007669"/>
    <property type="project" value="UniProtKB-KW"/>
</dbReference>
<dbReference type="Proteomes" id="UP001229862">
    <property type="component" value="Chromosome"/>
</dbReference>
<dbReference type="InterPro" id="IPR050298">
    <property type="entry name" value="Gram-neg_bact_OMP"/>
</dbReference>
<evidence type="ECO:0000259" key="12">
    <source>
        <dbReference type="Pfam" id="PF13609"/>
    </source>
</evidence>
<comment type="subunit">
    <text evidence="2">Homotrimer.</text>
</comment>
<feature type="domain" description="Porin" evidence="12">
    <location>
        <begin position="10"/>
        <end position="315"/>
    </location>
</feature>
<feature type="signal peptide" evidence="11">
    <location>
        <begin position="1"/>
        <end position="21"/>
    </location>
</feature>
<dbReference type="PANTHER" id="PTHR34501">
    <property type="entry name" value="PROTEIN YDDL-RELATED"/>
    <property type="match status" value="1"/>
</dbReference>
<protein>
    <submittedName>
        <fullName evidence="14">Porin</fullName>
    </submittedName>
</protein>
<dbReference type="Proteomes" id="UP001223336">
    <property type="component" value="Unassembled WGS sequence"/>
</dbReference>
<dbReference type="EMBL" id="CP133217">
    <property type="protein sequence ID" value="WML87119.1"/>
    <property type="molecule type" value="Genomic_DNA"/>
</dbReference>
<dbReference type="GO" id="GO:0009279">
    <property type="term" value="C:cell outer membrane"/>
    <property type="evidence" value="ECO:0007669"/>
    <property type="project" value="UniProtKB-SubCell"/>
</dbReference>
<sequence length="338" mass="34285">MKNILAIAVATALIAPAAAMADTTLYGKLHATVGNVETTTGATEASETVVESHSSRLGVKGSTELDNGLSATYGLEYGIDLDGDNEKGTNGQSRSLNARNTFVGLKGGFGEVRVGRHDTPAKLATAGLDAFADTYADMSNIIGADGHRVDNAVAYITKVGPVGLAAAHSTEIDVVSSADGDRNGGTTANTVMANYSNGPIYAGLGYTAVDDVGTMINIGGSYKTEAGHFVNAVYETSEGDNAASPAVAGFPGGTKEDTNLYVAGGIKSGAMTFKAGYGKGETDGAGEEEQTTVGVDYSLGKKTAAYLMWNDNTNTGRVAAGAAESSTTATAVGLVTEF</sequence>
<gene>
    <name evidence="13" type="ORF">RCC75_13415</name>
    <name evidence="14" type="ORF">RCG00_01890</name>
</gene>
<name>A0AA51MNS6_9GAMM</name>
<evidence type="ECO:0000256" key="10">
    <source>
        <dbReference type="ARBA" id="ARBA00023237"/>
    </source>
</evidence>
<evidence type="ECO:0000256" key="5">
    <source>
        <dbReference type="ARBA" id="ARBA00022692"/>
    </source>
</evidence>
<keyword evidence="4" id="KW-1134">Transmembrane beta strand</keyword>
<keyword evidence="3" id="KW-0813">Transport</keyword>
<keyword evidence="15" id="KW-1185">Reference proteome</keyword>
<feature type="chain" id="PRO_5041338215" evidence="11">
    <location>
        <begin position="22"/>
        <end position="338"/>
    </location>
</feature>
<dbReference type="Gene3D" id="2.40.160.10">
    <property type="entry name" value="Porin"/>
    <property type="match status" value="1"/>
</dbReference>
<dbReference type="InterPro" id="IPR033900">
    <property type="entry name" value="Gram_neg_porin_domain"/>
</dbReference>
<dbReference type="AlphaFoldDB" id="A0AA51MNS6"/>
<evidence type="ECO:0000256" key="8">
    <source>
        <dbReference type="ARBA" id="ARBA00023114"/>
    </source>
</evidence>
<evidence type="ECO:0000256" key="11">
    <source>
        <dbReference type="SAM" id="SignalP"/>
    </source>
</evidence>
<dbReference type="RefSeq" id="WP_308135394.1">
    <property type="nucleotide sequence ID" value="NZ_CP133217.1"/>
</dbReference>
<keyword evidence="5" id="KW-0812">Transmembrane</keyword>
<evidence type="ECO:0000313" key="15">
    <source>
        <dbReference type="Proteomes" id="UP001223336"/>
    </source>
</evidence>
<keyword evidence="6 11" id="KW-0732">Signal</keyword>
<dbReference type="PANTHER" id="PTHR34501:SF9">
    <property type="entry name" value="MAJOR OUTER MEMBRANE PROTEIN P.IA"/>
    <property type="match status" value="1"/>
</dbReference>
<dbReference type="InterPro" id="IPR001702">
    <property type="entry name" value="Porin_Gram-ve"/>
</dbReference>
<evidence type="ECO:0000256" key="3">
    <source>
        <dbReference type="ARBA" id="ARBA00022448"/>
    </source>
</evidence>
<evidence type="ECO:0000256" key="7">
    <source>
        <dbReference type="ARBA" id="ARBA00023065"/>
    </source>
</evidence>
<evidence type="ECO:0000256" key="1">
    <source>
        <dbReference type="ARBA" id="ARBA00004571"/>
    </source>
</evidence>
<keyword evidence="9" id="KW-0472">Membrane</keyword>
<keyword evidence="7" id="KW-0406">Ion transport</keyword>
<dbReference type="GO" id="GO:0034220">
    <property type="term" value="P:monoatomic ion transmembrane transport"/>
    <property type="evidence" value="ECO:0007669"/>
    <property type="project" value="InterPro"/>
</dbReference>
<dbReference type="PRINTS" id="PR00182">
    <property type="entry name" value="ECOLNEIPORIN"/>
</dbReference>
<comment type="subcellular location">
    <subcellularLocation>
        <location evidence="1">Cell outer membrane</location>
        <topology evidence="1">Multi-pass membrane protein</topology>
    </subcellularLocation>
</comment>
<dbReference type="GO" id="GO:0015288">
    <property type="term" value="F:porin activity"/>
    <property type="evidence" value="ECO:0007669"/>
    <property type="project" value="UniProtKB-KW"/>
</dbReference>
<evidence type="ECO:0000313" key="14">
    <source>
        <dbReference type="EMBL" id="WML87119.1"/>
    </source>
</evidence>